<proteinExistence type="predicted"/>
<dbReference type="AlphaFoldDB" id="A0A5A7QWT1"/>
<organism evidence="2 3">
    <name type="scientific">Striga asiatica</name>
    <name type="common">Asiatic witchweed</name>
    <name type="synonym">Buchnera asiatica</name>
    <dbReference type="NCBI Taxonomy" id="4170"/>
    <lineage>
        <taxon>Eukaryota</taxon>
        <taxon>Viridiplantae</taxon>
        <taxon>Streptophyta</taxon>
        <taxon>Embryophyta</taxon>
        <taxon>Tracheophyta</taxon>
        <taxon>Spermatophyta</taxon>
        <taxon>Magnoliopsida</taxon>
        <taxon>eudicotyledons</taxon>
        <taxon>Gunneridae</taxon>
        <taxon>Pentapetalae</taxon>
        <taxon>asterids</taxon>
        <taxon>lamiids</taxon>
        <taxon>Lamiales</taxon>
        <taxon>Orobanchaceae</taxon>
        <taxon>Buchnereae</taxon>
        <taxon>Striga</taxon>
    </lineage>
</organism>
<name>A0A5A7QWT1_STRAF</name>
<dbReference type="EMBL" id="BKCP01008626">
    <property type="protein sequence ID" value="GER49519.1"/>
    <property type="molecule type" value="Genomic_DNA"/>
</dbReference>
<comment type="caution">
    <text evidence="2">The sequence shown here is derived from an EMBL/GenBank/DDBJ whole genome shotgun (WGS) entry which is preliminary data.</text>
</comment>
<accession>A0A5A7QWT1</accession>
<reference evidence="3" key="1">
    <citation type="journal article" date="2019" name="Curr. Biol.">
        <title>Genome Sequence of Striga asiatica Provides Insight into the Evolution of Plant Parasitism.</title>
        <authorList>
            <person name="Yoshida S."/>
            <person name="Kim S."/>
            <person name="Wafula E.K."/>
            <person name="Tanskanen J."/>
            <person name="Kim Y.M."/>
            <person name="Honaas L."/>
            <person name="Yang Z."/>
            <person name="Spallek T."/>
            <person name="Conn C.E."/>
            <person name="Ichihashi Y."/>
            <person name="Cheong K."/>
            <person name="Cui S."/>
            <person name="Der J.P."/>
            <person name="Gundlach H."/>
            <person name="Jiao Y."/>
            <person name="Hori C."/>
            <person name="Ishida J.K."/>
            <person name="Kasahara H."/>
            <person name="Kiba T."/>
            <person name="Kim M.S."/>
            <person name="Koo N."/>
            <person name="Laohavisit A."/>
            <person name="Lee Y.H."/>
            <person name="Lumba S."/>
            <person name="McCourt P."/>
            <person name="Mortimer J.C."/>
            <person name="Mutuku J.M."/>
            <person name="Nomura T."/>
            <person name="Sasaki-Sekimoto Y."/>
            <person name="Seto Y."/>
            <person name="Wang Y."/>
            <person name="Wakatake T."/>
            <person name="Sakakibara H."/>
            <person name="Demura T."/>
            <person name="Yamaguchi S."/>
            <person name="Yoneyama K."/>
            <person name="Manabe R.I."/>
            <person name="Nelson D.C."/>
            <person name="Schulman A.H."/>
            <person name="Timko M.P."/>
            <person name="dePamphilis C.W."/>
            <person name="Choi D."/>
            <person name="Shirasu K."/>
        </authorList>
    </citation>
    <scope>NUCLEOTIDE SEQUENCE [LARGE SCALE GENOMIC DNA]</scope>
    <source>
        <strain evidence="3">cv. UVA1</strain>
    </source>
</reference>
<evidence type="ECO:0000313" key="2">
    <source>
        <dbReference type="EMBL" id="GER49519.1"/>
    </source>
</evidence>
<sequence length="257" mass="29003">MKEDNFGKPDDVLTAAEKYIEENGPEAFERLIARHGWSVDHSPKPMSTLRAFGLPPYGDARRIDAWVDRGHDRSEGDGRVFEHTRVCDVVHGPSPPPATTYTATYRRRTHPTTDNRRLHCPADHLRHPPRRARLKFQLNLHQLRPLSLHTQTQIHIVPSNTVDRHPTQPGSAIPRLLRRPQTPSPHLALIRGHSARQKIASCPLPSPIKAAAGNRVFSSAHRPQNSDYCSNQRRLLPLEAEIRPPMEKLTDAAVDLS</sequence>
<dbReference type="Proteomes" id="UP000325081">
    <property type="component" value="Unassembled WGS sequence"/>
</dbReference>
<protein>
    <submittedName>
        <fullName evidence="2">Glutathione-regulated potassium-efflux system protein</fullName>
    </submittedName>
</protein>
<evidence type="ECO:0000256" key="1">
    <source>
        <dbReference type="SAM" id="MobiDB-lite"/>
    </source>
</evidence>
<feature type="region of interest" description="Disordered" evidence="1">
    <location>
        <begin position="160"/>
        <end position="179"/>
    </location>
</feature>
<evidence type="ECO:0000313" key="3">
    <source>
        <dbReference type="Proteomes" id="UP000325081"/>
    </source>
</evidence>
<gene>
    <name evidence="2" type="ORF">STAS_26768</name>
</gene>
<keyword evidence="3" id="KW-1185">Reference proteome</keyword>